<gene>
    <name evidence="6" type="ORF">g.23485</name>
    <name evidence="7" type="ORF">g.23486</name>
    <name evidence="8" type="ORF">g.23489</name>
</gene>
<dbReference type="GO" id="GO:0046872">
    <property type="term" value="F:metal ion binding"/>
    <property type="evidence" value="ECO:0007669"/>
    <property type="project" value="UniProtKB-KW"/>
</dbReference>
<dbReference type="EMBL" id="GEDC01010023">
    <property type="protein sequence ID" value="JAS27275.1"/>
    <property type="molecule type" value="Transcribed_RNA"/>
</dbReference>
<dbReference type="InterPro" id="IPR036412">
    <property type="entry name" value="HAD-like_sf"/>
</dbReference>
<evidence type="ECO:0000256" key="3">
    <source>
        <dbReference type="ARBA" id="ARBA00022723"/>
    </source>
</evidence>
<dbReference type="AlphaFoldDB" id="A0A1B6DNL5"/>
<dbReference type="Pfam" id="PF13344">
    <property type="entry name" value="Hydrolase_6"/>
    <property type="match status" value="1"/>
</dbReference>
<dbReference type="Gene3D" id="3.40.50.1000">
    <property type="entry name" value="HAD superfamily/HAD-like"/>
    <property type="match status" value="2"/>
</dbReference>
<keyword evidence="4" id="KW-0460">Magnesium</keyword>
<evidence type="ECO:0000256" key="2">
    <source>
        <dbReference type="ARBA" id="ARBA00007958"/>
    </source>
</evidence>
<dbReference type="PANTHER" id="PTHR19288">
    <property type="entry name" value="4-NITROPHENYLPHOSPHATASE-RELATED"/>
    <property type="match status" value="1"/>
</dbReference>
<comment type="cofactor">
    <cofactor evidence="1">
        <name>Mg(2+)</name>
        <dbReference type="ChEBI" id="CHEBI:18420"/>
    </cofactor>
</comment>
<dbReference type="PANTHER" id="PTHR19288:SF46">
    <property type="entry name" value="HALOACID DEHALOGENASE-LIKE HYDROLASE DOMAIN-CONTAINING PROTEIN 2"/>
    <property type="match status" value="1"/>
</dbReference>
<evidence type="ECO:0000313" key="6">
    <source>
        <dbReference type="EMBL" id="JAS27275.1"/>
    </source>
</evidence>
<proteinExistence type="inferred from homology"/>
<protein>
    <recommendedName>
        <fullName evidence="5">Haloacid dehalogenase-like hydrolase domain-containing protein 2</fullName>
    </recommendedName>
</protein>
<reference evidence="6" key="1">
    <citation type="submission" date="2015-12" db="EMBL/GenBank/DDBJ databases">
        <title>De novo transcriptome assembly of four potential Pierce s Disease insect vectors from Arizona vineyards.</title>
        <authorList>
            <person name="Tassone E.E."/>
        </authorList>
    </citation>
    <scope>NUCLEOTIDE SEQUENCE</scope>
</reference>
<dbReference type="GO" id="GO:0005737">
    <property type="term" value="C:cytoplasm"/>
    <property type="evidence" value="ECO:0007669"/>
    <property type="project" value="TreeGrafter"/>
</dbReference>
<dbReference type="InterPro" id="IPR006355">
    <property type="entry name" value="LHPP/HDHD2"/>
</dbReference>
<dbReference type="GO" id="GO:0016791">
    <property type="term" value="F:phosphatase activity"/>
    <property type="evidence" value="ECO:0007669"/>
    <property type="project" value="InterPro"/>
</dbReference>
<name>A0A1B6DNL5_9HEMI</name>
<dbReference type="CDD" id="cd07509">
    <property type="entry name" value="HAD_PPase"/>
    <property type="match status" value="1"/>
</dbReference>
<evidence type="ECO:0000256" key="4">
    <source>
        <dbReference type="ARBA" id="ARBA00022842"/>
    </source>
</evidence>
<organism evidence="6">
    <name type="scientific">Clastoptera arizonana</name>
    <name type="common">Arizona spittle bug</name>
    <dbReference type="NCBI Taxonomy" id="38151"/>
    <lineage>
        <taxon>Eukaryota</taxon>
        <taxon>Metazoa</taxon>
        <taxon>Ecdysozoa</taxon>
        <taxon>Arthropoda</taxon>
        <taxon>Hexapoda</taxon>
        <taxon>Insecta</taxon>
        <taxon>Pterygota</taxon>
        <taxon>Neoptera</taxon>
        <taxon>Paraneoptera</taxon>
        <taxon>Hemiptera</taxon>
        <taxon>Auchenorrhyncha</taxon>
        <taxon>Cercopoidea</taxon>
        <taxon>Clastopteridae</taxon>
        <taxon>Clastoptera</taxon>
    </lineage>
</organism>
<dbReference type="EMBL" id="GEDC01004035">
    <property type="protein sequence ID" value="JAS33263.1"/>
    <property type="molecule type" value="Transcribed_RNA"/>
</dbReference>
<dbReference type="NCBIfam" id="TIGR01458">
    <property type="entry name" value="HAD-SF-IIA-hyp3"/>
    <property type="match status" value="1"/>
</dbReference>
<evidence type="ECO:0000256" key="1">
    <source>
        <dbReference type="ARBA" id="ARBA00001946"/>
    </source>
</evidence>
<keyword evidence="3" id="KW-0479">Metal-binding</keyword>
<dbReference type="Pfam" id="PF13242">
    <property type="entry name" value="Hydrolase_like"/>
    <property type="match status" value="1"/>
</dbReference>
<comment type="similarity">
    <text evidence="2">Belongs to the HAD-like hydrolase superfamily.</text>
</comment>
<evidence type="ECO:0000256" key="5">
    <source>
        <dbReference type="ARBA" id="ARBA00039666"/>
    </source>
</evidence>
<evidence type="ECO:0000313" key="8">
    <source>
        <dbReference type="EMBL" id="JAS33263.1"/>
    </source>
</evidence>
<dbReference type="SUPFAM" id="SSF56784">
    <property type="entry name" value="HAD-like"/>
    <property type="match status" value="1"/>
</dbReference>
<dbReference type="FunFam" id="3.40.50.1000:FF:000060">
    <property type="entry name" value="Haloacid dehalogenase-like hydrolase domain-containing protein 2"/>
    <property type="match status" value="1"/>
</dbReference>
<dbReference type="InterPro" id="IPR006357">
    <property type="entry name" value="HAD-SF_hydro_IIA"/>
</dbReference>
<accession>A0A1B6DNL5</accession>
<sequence length="262" mass="29069">MLFSKNLKLVLIDLSGTIHIENEITPNAIEALKRLRASKVSLKFVTNTTKESRRVLHERLTNLGFHIELEEIWSSLWAARDKIVADSLKPMLLVDEAALEDFSGLSKFEGEPNAVVVGLAPKHFQYDILNRAFRLLLNGAKLIAIHEGRYYKTSSGLSLGPGPFVKGLEYSANCKAHIVGKPSPEFFRASLGDIDPSSTIMIGDDARDDIEGAQSLGIRGFLVKTGKYRRGDEDQINPPPYCTVENFSEAVDKILNELSDLK</sequence>
<dbReference type="EMBL" id="GEDC01009180">
    <property type="protein sequence ID" value="JAS28118.1"/>
    <property type="molecule type" value="Transcribed_RNA"/>
</dbReference>
<evidence type="ECO:0000313" key="7">
    <source>
        <dbReference type="EMBL" id="JAS28118.1"/>
    </source>
</evidence>
<dbReference type="InterPro" id="IPR023214">
    <property type="entry name" value="HAD_sf"/>
</dbReference>